<comment type="subcellular location">
    <subcellularLocation>
        <location evidence="1">Membrane</location>
    </subcellularLocation>
</comment>
<dbReference type="PANTHER" id="PTHR37312:SF1">
    <property type="entry name" value="MEMBRANE-BOUND ACYLTRANSFERASE YKRP-RELATED"/>
    <property type="match status" value="1"/>
</dbReference>
<gene>
    <name evidence="5" type="ORF">SAMN04488112_10723</name>
</gene>
<dbReference type="RefSeq" id="WP_091567906.1">
    <property type="nucleotide sequence ID" value="NZ_FMZA01000007.1"/>
</dbReference>
<dbReference type="OrthoDB" id="6623990at2"/>
<sequence length="356" mass="41998">MTAQTDSLQQKTPRKRDYYFDNVKFFLIMLVVLGHTYRPLIDESPIIKGVYLSIYTLHMPLFILVSGYFAKNFNKEGQNKKLITTVLVPYFIFEILYSFYDHLIYRTDSLEFTILEPYWIMWFLFSLFFWRLMLPFFVNLKYPLLIALALSIAIGYIDDADSFLSLSRTIAFFPFFLLGFYLKREHFERLFSPTKRVIGIIGGVLLFLMMYGLEFHSSIDLDFRRWLYFVFPYEDLNHPEWYAGMIRLGFIGLALVASALFLAVIPRGKTFVSELGSRSLYVYLLHGFFIKFYDALDVDDKFAGPTLYIVATIAAIGLTFFLSSRWVQNLFRPLVQPKMDWIFHKQEQRKLNKAAY</sequence>
<feature type="transmembrane region" description="Helical" evidence="3">
    <location>
        <begin position="49"/>
        <end position="70"/>
    </location>
</feature>
<organism evidence="5 6">
    <name type="scientific">Melghirimyces thermohalophilus</name>
    <dbReference type="NCBI Taxonomy" id="1236220"/>
    <lineage>
        <taxon>Bacteria</taxon>
        <taxon>Bacillati</taxon>
        <taxon>Bacillota</taxon>
        <taxon>Bacilli</taxon>
        <taxon>Bacillales</taxon>
        <taxon>Thermoactinomycetaceae</taxon>
        <taxon>Melghirimyces</taxon>
    </lineage>
</organism>
<evidence type="ECO:0000256" key="3">
    <source>
        <dbReference type="SAM" id="Phobius"/>
    </source>
</evidence>
<feature type="transmembrane region" description="Helical" evidence="3">
    <location>
        <begin position="305"/>
        <end position="322"/>
    </location>
</feature>
<feature type="transmembrane region" description="Helical" evidence="3">
    <location>
        <begin position="163"/>
        <end position="182"/>
    </location>
</feature>
<evidence type="ECO:0000313" key="5">
    <source>
        <dbReference type="EMBL" id="SDC37659.1"/>
    </source>
</evidence>
<feature type="transmembrane region" description="Helical" evidence="3">
    <location>
        <begin position="275"/>
        <end position="293"/>
    </location>
</feature>
<dbReference type="GO" id="GO:0016747">
    <property type="term" value="F:acyltransferase activity, transferring groups other than amino-acyl groups"/>
    <property type="evidence" value="ECO:0007669"/>
    <property type="project" value="InterPro"/>
</dbReference>
<dbReference type="InterPro" id="IPR002656">
    <property type="entry name" value="Acyl_transf_3_dom"/>
</dbReference>
<keyword evidence="3" id="KW-0812">Transmembrane</keyword>
<feature type="transmembrane region" description="Helical" evidence="3">
    <location>
        <begin position="140"/>
        <end position="157"/>
    </location>
</feature>
<feature type="domain" description="Acyltransferase 3" evidence="4">
    <location>
        <begin position="18"/>
        <end position="322"/>
    </location>
</feature>
<feature type="transmembrane region" description="Helical" evidence="3">
    <location>
        <begin position="194"/>
        <end position="213"/>
    </location>
</feature>
<reference evidence="5 6" key="1">
    <citation type="submission" date="2016-10" db="EMBL/GenBank/DDBJ databases">
        <authorList>
            <person name="de Groot N.N."/>
        </authorList>
    </citation>
    <scope>NUCLEOTIDE SEQUENCE [LARGE SCALE GENOMIC DNA]</scope>
    <source>
        <strain evidence="5 6">DSM 45514</strain>
    </source>
</reference>
<keyword evidence="3" id="KW-0472">Membrane</keyword>
<feature type="transmembrane region" description="Helical" evidence="3">
    <location>
        <begin position="18"/>
        <end position="37"/>
    </location>
</feature>
<feature type="transmembrane region" description="Helical" evidence="3">
    <location>
        <begin position="112"/>
        <end position="133"/>
    </location>
</feature>
<evidence type="ECO:0000256" key="2">
    <source>
        <dbReference type="ARBA" id="ARBA00007400"/>
    </source>
</evidence>
<feature type="transmembrane region" description="Helical" evidence="3">
    <location>
        <begin position="241"/>
        <end position="263"/>
    </location>
</feature>
<comment type="similarity">
    <text evidence="2">Belongs to the acyltransferase 3 family.</text>
</comment>
<evidence type="ECO:0000259" key="4">
    <source>
        <dbReference type="Pfam" id="PF01757"/>
    </source>
</evidence>
<accession>A0A1G6L2P5</accession>
<dbReference type="InterPro" id="IPR052734">
    <property type="entry name" value="Nod_factor_acetyltransferase"/>
</dbReference>
<feature type="transmembrane region" description="Helical" evidence="3">
    <location>
        <begin position="82"/>
        <end position="100"/>
    </location>
</feature>
<evidence type="ECO:0000313" key="6">
    <source>
        <dbReference type="Proteomes" id="UP000199387"/>
    </source>
</evidence>
<dbReference type="AlphaFoldDB" id="A0A1G6L2P5"/>
<proteinExistence type="inferred from homology"/>
<dbReference type="PANTHER" id="PTHR37312">
    <property type="entry name" value="MEMBRANE-BOUND ACYLTRANSFERASE YKRP-RELATED"/>
    <property type="match status" value="1"/>
</dbReference>
<evidence type="ECO:0000256" key="1">
    <source>
        <dbReference type="ARBA" id="ARBA00004370"/>
    </source>
</evidence>
<dbReference type="Proteomes" id="UP000199387">
    <property type="component" value="Unassembled WGS sequence"/>
</dbReference>
<protein>
    <submittedName>
        <fullName evidence="5">Fucose 4-O-acetylase</fullName>
    </submittedName>
</protein>
<dbReference type="EMBL" id="FMZA01000007">
    <property type="protein sequence ID" value="SDC37659.1"/>
    <property type="molecule type" value="Genomic_DNA"/>
</dbReference>
<keyword evidence="6" id="KW-1185">Reference proteome</keyword>
<name>A0A1G6L2P5_9BACL</name>
<dbReference type="STRING" id="1236220.SAMN04488112_10723"/>
<keyword evidence="3" id="KW-1133">Transmembrane helix</keyword>
<dbReference type="Pfam" id="PF01757">
    <property type="entry name" value="Acyl_transf_3"/>
    <property type="match status" value="1"/>
</dbReference>